<evidence type="ECO:0000313" key="2">
    <source>
        <dbReference type="Proteomes" id="UP000237105"/>
    </source>
</evidence>
<dbReference type="AlphaFoldDB" id="A0A2P5AQK2"/>
<dbReference type="OrthoDB" id="10343870at2759"/>
<evidence type="ECO:0000313" key="1">
    <source>
        <dbReference type="EMBL" id="PON38751.1"/>
    </source>
</evidence>
<proteinExistence type="predicted"/>
<gene>
    <name evidence="1" type="ORF">PanWU01x14_310150</name>
</gene>
<accession>A0A2P5AQK2</accession>
<dbReference type="Proteomes" id="UP000237105">
    <property type="component" value="Unassembled WGS sequence"/>
</dbReference>
<organism evidence="1 2">
    <name type="scientific">Parasponia andersonii</name>
    <name type="common">Sponia andersonii</name>
    <dbReference type="NCBI Taxonomy" id="3476"/>
    <lineage>
        <taxon>Eukaryota</taxon>
        <taxon>Viridiplantae</taxon>
        <taxon>Streptophyta</taxon>
        <taxon>Embryophyta</taxon>
        <taxon>Tracheophyta</taxon>
        <taxon>Spermatophyta</taxon>
        <taxon>Magnoliopsida</taxon>
        <taxon>eudicotyledons</taxon>
        <taxon>Gunneridae</taxon>
        <taxon>Pentapetalae</taxon>
        <taxon>rosids</taxon>
        <taxon>fabids</taxon>
        <taxon>Rosales</taxon>
        <taxon>Cannabaceae</taxon>
        <taxon>Parasponia</taxon>
    </lineage>
</organism>
<keyword evidence="2" id="KW-1185">Reference proteome</keyword>
<comment type="caution">
    <text evidence="1">The sequence shown here is derived from an EMBL/GenBank/DDBJ whole genome shotgun (WGS) entry which is preliminary data.</text>
</comment>
<name>A0A2P5AQK2_PARAD</name>
<dbReference type="EMBL" id="JXTB01000486">
    <property type="protein sequence ID" value="PON38751.1"/>
    <property type="molecule type" value="Genomic_DNA"/>
</dbReference>
<protein>
    <submittedName>
        <fullName evidence="1">Uncharacterized protein</fullName>
    </submittedName>
</protein>
<sequence length="140" mass="15301">MAMQSSTNLKVPSFGAGLESGRVSIGITFGLRSRFLHLGIEEKRFIWEVVADKPDNDSVPENSSWAWQSIEQLAGEVGLALLAELAQARTNCGGCGFWQRDGKRWSGTSGALRCGRGRREWERNRSRGGGHGVSLYCTGL</sequence>
<reference evidence="2" key="1">
    <citation type="submission" date="2016-06" db="EMBL/GenBank/DDBJ databases">
        <title>Parallel loss of symbiosis genes in relatives of nitrogen-fixing non-legume Parasponia.</title>
        <authorList>
            <person name="Van Velzen R."/>
            <person name="Holmer R."/>
            <person name="Bu F."/>
            <person name="Rutten L."/>
            <person name="Van Zeijl A."/>
            <person name="Liu W."/>
            <person name="Santuari L."/>
            <person name="Cao Q."/>
            <person name="Sharma T."/>
            <person name="Shen D."/>
            <person name="Roswanjaya Y."/>
            <person name="Wardhani T."/>
            <person name="Kalhor M.S."/>
            <person name="Jansen J."/>
            <person name="Van den Hoogen J."/>
            <person name="Gungor B."/>
            <person name="Hartog M."/>
            <person name="Hontelez J."/>
            <person name="Verver J."/>
            <person name="Yang W.-C."/>
            <person name="Schijlen E."/>
            <person name="Repin R."/>
            <person name="Schilthuizen M."/>
            <person name="Schranz E."/>
            <person name="Heidstra R."/>
            <person name="Miyata K."/>
            <person name="Fedorova E."/>
            <person name="Kohlen W."/>
            <person name="Bisseling T."/>
            <person name="Smit S."/>
            <person name="Geurts R."/>
        </authorList>
    </citation>
    <scope>NUCLEOTIDE SEQUENCE [LARGE SCALE GENOMIC DNA]</scope>
    <source>
        <strain evidence="2">cv. WU1-14</strain>
    </source>
</reference>